<dbReference type="EMBL" id="JAAECE010000006">
    <property type="protein sequence ID" value="KAF1799420.1"/>
    <property type="molecule type" value="Genomic_DNA"/>
</dbReference>
<feature type="transmembrane region" description="Helical" evidence="1">
    <location>
        <begin position="12"/>
        <end position="29"/>
    </location>
</feature>
<comment type="caution">
    <text evidence="2">The sequence shown here is derived from an EMBL/GenBank/DDBJ whole genome shotgun (WGS) entry which is preliminary data.</text>
</comment>
<feature type="transmembrane region" description="Helical" evidence="1">
    <location>
        <begin position="76"/>
        <end position="95"/>
    </location>
</feature>
<evidence type="ECO:0000256" key="1">
    <source>
        <dbReference type="SAM" id="Phobius"/>
    </source>
</evidence>
<name>A0A8H4BCB6_MUCCL</name>
<keyword evidence="1" id="KW-1133">Transmembrane helix</keyword>
<sequence>MGQCHLVQFSGLICYFTVLLNSICTSLPLESNGQRPTVVLLMDPPAMISVLFYQTATDAHIRQQRCQHDCCTEPSFVVYTYVTFFCLLFISPYSSDFPFFFFLFL</sequence>
<feature type="transmembrane region" description="Helical" evidence="1">
    <location>
        <begin position="35"/>
        <end position="55"/>
    </location>
</feature>
<keyword evidence="1" id="KW-0812">Transmembrane</keyword>
<accession>A0A8H4BCB6</accession>
<evidence type="ECO:0000313" key="3">
    <source>
        <dbReference type="Proteomes" id="UP000469890"/>
    </source>
</evidence>
<proteinExistence type="predicted"/>
<evidence type="ECO:0000313" key="2">
    <source>
        <dbReference type="EMBL" id="KAF1799420.1"/>
    </source>
</evidence>
<keyword evidence="1" id="KW-0472">Membrane</keyword>
<organism evidence="2 3">
    <name type="scientific">Mucor circinelloides f. lusitanicus</name>
    <name type="common">Mucor racemosus var. lusitanicus</name>
    <dbReference type="NCBI Taxonomy" id="29924"/>
    <lineage>
        <taxon>Eukaryota</taxon>
        <taxon>Fungi</taxon>
        <taxon>Fungi incertae sedis</taxon>
        <taxon>Mucoromycota</taxon>
        <taxon>Mucoromycotina</taxon>
        <taxon>Mucoromycetes</taxon>
        <taxon>Mucorales</taxon>
        <taxon>Mucorineae</taxon>
        <taxon>Mucoraceae</taxon>
        <taxon>Mucor</taxon>
    </lineage>
</organism>
<dbReference type="Proteomes" id="UP000469890">
    <property type="component" value="Unassembled WGS sequence"/>
</dbReference>
<reference evidence="2 3" key="1">
    <citation type="submission" date="2019-09" db="EMBL/GenBank/DDBJ databases">
        <authorList>
            <consortium name="DOE Joint Genome Institute"/>
            <person name="Mondo S.J."/>
            <person name="Navarro-Mendoza M.I."/>
            <person name="Perez-Arques C."/>
            <person name="Panchal S."/>
            <person name="Nicolas F.E."/>
            <person name="Ganguly P."/>
            <person name="Pangilinan J."/>
            <person name="Grigoriev I."/>
            <person name="Heitman J."/>
            <person name="Sanya K."/>
            <person name="Garre V."/>
        </authorList>
    </citation>
    <scope>NUCLEOTIDE SEQUENCE [LARGE SCALE GENOMIC DNA]</scope>
    <source>
        <strain evidence="2 3">MU402</strain>
    </source>
</reference>
<dbReference type="AlphaFoldDB" id="A0A8H4BCB6"/>
<protein>
    <submittedName>
        <fullName evidence="2">Uncharacterized protein</fullName>
    </submittedName>
</protein>
<gene>
    <name evidence="2" type="ORF">FB192DRAFT_1133993</name>
</gene>